<dbReference type="PANTHER" id="PTHR43767">
    <property type="entry name" value="LONG-CHAIN-FATTY-ACID--COA LIGASE"/>
    <property type="match status" value="1"/>
</dbReference>
<reference evidence="3 4" key="1">
    <citation type="journal article" date="2015" name="Genome Announc.">
        <title>Draft Genome Sequence of Norvancomycin-Producing Strain Amycolatopsis orientalis CPCC200066.</title>
        <authorList>
            <person name="Lei X."/>
            <person name="Yuan F."/>
            <person name="Shi Y."/>
            <person name="Li X."/>
            <person name="Wang L."/>
            <person name="Hong B."/>
        </authorList>
    </citation>
    <scope>NUCLEOTIDE SEQUENCE [LARGE SCALE GENOMIC DNA]</scope>
    <source>
        <strain evidence="3 4">B-37</strain>
    </source>
</reference>
<dbReference type="InterPro" id="IPR045851">
    <property type="entry name" value="AMP-bd_C_sf"/>
</dbReference>
<dbReference type="InterPro" id="IPR000873">
    <property type="entry name" value="AMP-dep_synth/lig_dom"/>
</dbReference>
<dbReference type="Pfam" id="PF00501">
    <property type="entry name" value="AMP-binding"/>
    <property type="match status" value="1"/>
</dbReference>
<dbReference type="Gene3D" id="3.40.50.12780">
    <property type="entry name" value="N-terminal domain of ligase-like"/>
    <property type="match status" value="1"/>
</dbReference>
<dbReference type="RefSeq" id="WP_065912854.1">
    <property type="nucleotide sequence ID" value="NZ_CP016174.1"/>
</dbReference>
<dbReference type="InterPro" id="IPR020845">
    <property type="entry name" value="AMP-binding_CS"/>
</dbReference>
<evidence type="ECO:0000259" key="2">
    <source>
        <dbReference type="Pfam" id="PF13193"/>
    </source>
</evidence>
<evidence type="ECO:0008006" key="5">
    <source>
        <dbReference type="Google" id="ProtNLM"/>
    </source>
</evidence>
<dbReference type="PROSITE" id="PS00455">
    <property type="entry name" value="AMP_BINDING"/>
    <property type="match status" value="1"/>
</dbReference>
<evidence type="ECO:0000313" key="4">
    <source>
        <dbReference type="Proteomes" id="UP000093695"/>
    </source>
</evidence>
<dbReference type="GO" id="GO:0016878">
    <property type="term" value="F:acid-thiol ligase activity"/>
    <property type="evidence" value="ECO:0007669"/>
    <property type="project" value="UniProtKB-ARBA"/>
</dbReference>
<dbReference type="SUPFAM" id="SSF46785">
    <property type="entry name" value="Winged helix' DNA-binding domain"/>
    <property type="match status" value="1"/>
</dbReference>
<feature type="domain" description="AMP-binding enzyme C-terminal" evidence="2">
    <location>
        <begin position="325"/>
        <end position="400"/>
    </location>
</feature>
<organism evidence="3 4">
    <name type="scientific">Amycolatopsis orientalis</name>
    <name type="common">Nocardia orientalis</name>
    <dbReference type="NCBI Taxonomy" id="31958"/>
    <lineage>
        <taxon>Bacteria</taxon>
        <taxon>Bacillati</taxon>
        <taxon>Actinomycetota</taxon>
        <taxon>Actinomycetes</taxon>
        <taxon>Pseudonocardiales</taxon>
        <taxon>Pseudonocardiaceae</taxon>
        <taxon>Amycolatopsis</taxon>
    </lineage>
</organism>
<dbReference type="CDD" id="cd04433">
    <property type="entry name" value="AFD_class_I"/>
    <property type="match status" value="1"/>
</dbReference>
<dbReference type="KEGG" id="aori:SD37_16785"/>
<dbReference type="EMBL" id="CP016174">
    <property type="protein sequence ID" value="ANN17135.1"/>
    <property type="molecule type" value="Genomic_DNA"/>
</dbReference>
<keyword evidence="4" id="KW-1185">Reference proteome</keyword>
<dbReference type="Pfam" id="PF13193">
    <property type="entry name" value="AMP-binding_C"/>
    <property type="match status" value="1"/>
</dbReference>
<dbReference type="Proteomes" id="UP000093695">
    <property type="component" value="Chromosome"/>
</dbReference>
<dbReference type="PANTHER" id="PTHR43767:SF1">
    <property type="entry name" value="NONRIBOSOMAL PEPTIDE SYNTHASE PES1 (EUROFUNG)-RELATED"/>
    <property type="match status" value="1"/>
</dbReference>
<dbReference type="Gene3D" id="3.40.50.150">
    <property type="entry name" value="Vaccinia Virus protein VP39"/>
    <property type="match status" value="1"/>
</dbReference>
<dbReference type="STRING" id="31958.SD37_16785"/>
<protein>
    <recommendedName>
        <fullName evidence="5">AMP-dependent synthetase/ligase domain-containing protein</fullName>
    </recommendedName>
</protein>
<name>A0A193BY87_AMYOR</name>
<accession>A0A193BY87</accession>
<dbReference type="Gene3D" id="1.10.10.10">
    <property type="entry name" value="Winged helix-like DNA-binding domain superfamily/Winged helix DNA-binding domain"/>
    <property type="match status" value="1"/>
</dbReference>
<dbReference type="InterPro" id="IPR036388">
    <property type="entry name" value="WH-like_DNA-bd_sf"/>
</dbReference>
<dbReference type="InterPro" id="IPR025110">
    <property type="entry name" value="AMP-bd_C"/>
</dbReference>
<dbReference type="Gene3D" id="3.30.300.30">
    <property type="match status" value="1"/>
</dbReference>
<sequence>MADPATAAALRAPAVAPGETIALAGRNDEAWFTAYRELIEADAVVLLLDHDAPGSEHARRLEEAGGGRLAIVGDGGQVELRGEPVTGAYPPGTVLLPSSGSTGAPKLVARSVASLRAEGRRHARWSGLSPEDHVVLPLPMWHAYALGWVHAVLLTGCALTPVPPTGLTRCAELIARDATVLPLVPVVARLLAARRRAAGPENRLRLAMVGAGPVDDELDHAFRAAFGIGLARNYGSTETGALFSAEAGAPSRWVGHPLDGVELRVLDEDGTEVPAGTAGELHVRLDGGPWRAMGDLVVTGESGVLPLGRRTRAVRRGDRWIAPEEIEAVLRAHPDVADVRVYAGSARPEGTTLHADVVHVRGPGAGHAGIREHAKAALAPHKVPDRWHLVGDVPRSPVGKPLPPRPLGLSGPDVLTAAATAYKQGELLFTLLDLGIVDRLAEGAATPAEVAGALGIDHDVCAELMRTAEEAGILGPAPDPAAVEALPVLRLEQELSRAWVTREELSALGRGGLGGRRFDRAGPGDELREIYLEAMHDAGARRRAGLGLKLAGHRTGGSLLEITCGPGRYVDSAGAGTVATVGALAPAGRPIPDGGFDLVVLANAIHLPGASDLRRLATLLAPGGTVLIDDVFLGVPGGLPAETRLDWLTHGGLAWPTESSLALGLTTAGLTVERTVHTGRPQCTLMVARAPGRPS</sequence>
<gene>
    <name evidence="3" type="ORF">SD37_16785</name>
</gene>
<dbReference type="SUPFAM" id="SSF56801">
    <property type="entry name" value="Acetyl-CoA synthetase-like"/>
    <property type="match status" value="1"/>
</dbReference>
<dbReference type="InterPro" id="IPR029063">
    <property type="entry name" value="SAM-dependent_MTases_sf"/>
</dbReference>
<dbReference type="SUPFAM" id="SSF53335">
    <property type="entry name" value="S-adenosyl-L-methionine-dependent methyltransferases"/>
    <property type="match status" value="1"/>
</dbReference>
<dbReference type="InterPro" id="IPR036390">
    <property type="entry name" value="WH_DNA-bd_sf"/>
</dbReference>
<proteinExistence type="predicted"/>
<dbReference type="AlphaFoldDB" id="A0A193BY87"/>
<feature type="domain" description="AMP-dependent synthetase/ligase" evidence="1">
    <location>
        <begin position="95"/>
        <end position="284"/>
    </location>
</feature>
<dbReference type="InterPro" id="IPR050237">
    <property type="entry name" value="ATP-dep_AMP-bd_enzyme"/>
</dbReference>
<dbReference type="InterPro" id="IPR042099">
    <property type="entry name" value="ANL_N_sf"/>
</dbReference>
<evidence type="ECO:0000313" key="3">
    <source>
        <dbReference type="EMBL" id="ANN17135.1"/>
    </source>
</evidence>
<evidence type="ECO:0000259" key="1">
    <source>
        <dbReference type="Pfam" id="PF00501"/>
    </source>
</evidence>